<evidence type="ECO:0000256" key="1">
    <source>
        <dbReference type="ARBA" id="ARBA00022729"/>
    </source>
</evidence>
<dbReference type="InterPro" id="IPR036328">
    <property type="entry name" value="MliC_sf"/>
</dbReference>
<evidence type="ECO:0000256" key="4">
    <source>
        <dbReference type="ARBA" id="ARBA00023288"/>
    </source>
</evidence>
<feature type="signal peptide" evidence="5">
    <location>
        <begin position="1"/>
        <end position="19"/>
    </location>
</feature>
<gene>
    <name evidence="7" type="ORF">CLV89_1346</name>
</gene>
<dbReference type="Pfam" id="PF09864">
    <property type="entry name" value="MliC"/>
    <property type="match status" value="1"/>
</dbReference>
<evidence type="ECO:0000256" key="3">
    <source>
        <dbReference type="ARBA" id="ARBA00023139"/>
    </source>
</evidence>
<dbReference type="RefSeq" id="WP_106165647.1">
    <property type="nucleotide sequence ID" value="NZ_PVUF01000034.1"/>
</dbReference>
<comment type="caution">
    <text evidence="7">The sequence shown here is derived from an EMBL/GenBank/DDBJ whole genome shotgun (WGS) entry which is preliminary data.</text>
</comment>
<feature type="domain" description="C-type lysozyme inhibitor" evidence="6">
    <location>
        <begin position="36"/>
        <end position="105"/>
    </location>
</feature>
<dbReference type="OrthoDB" id="7707805at2"/>
<keyword evidence="4" id="KW-0449">Lipoprotein</keyword>
<protein>
    <submittedName>
        <fullName evidence="7">Membrane-bound inhibitor of C-type lysozyme</fullName>
    </submittedName>
</protein>
<name>A0A2T1A220_TRISK</name>
<organism evidence="7 8">
    <name type="scientific">Tritonibacter scottomollicae</name>
    <name type="common">Epibacterium scottomollicae</name>
    <dbReference type="NCBI Taxonomy" id="483013"/>
    <lineage>
        <taxon>Bacteria</taxon>
        <taxon>Pseudomonadati</taxon>
        <taxon>Pseudomonadota</taxon>
        <taxon>Alphaproteobacteria</taxon>
        <taxon>Rhodobacterales</taxon>
        <taxon>Paracoccaceae</taxon>
        <taxon>Tritonibacter</taxon>
    </lineage>
</organism>
<reference evidence="7 8" key="1">
    <citation type="submission" date="2018-03" db="EMBL/GenBank/DDBJ databases">
        <title>Genomic Encyclopedia of Archaeal and Bacterial Type Strains, Phase II (KMG-II): from individual species to whole genera.</title>
        <authorList>
            <person name="Goeker M."/>
        </authorList>
    </citation>
    <scope>NUCLEOTIDE SEQUENCE [LARGE SCALE GENOMIC DNA]</scope>
    <source>
        <strain evidence="7 8">DSM 25328</strain>
    </source>
</reference>
<dbReference type="InterPro" id="IPR018660">
    <property type="entry name" value="MliC"/>
</dbReference>
<dbReference type="SUPFAM" id="SSF141488">
    <property type="entry name" value="YdhA-like"/>
    <property type="match status" value="1"/>
</dbReference>
<accession>A0A2T1A220</accession>
<proteinExistence type="predicted"/>
<evidence type="ECO:0000313" key="7">
    <source>
        <dbReference type="EMBL" id="PRZ42378.1"/>
    </source>
</evidence>
<keyword evidence="3" id="KW-0564">Palmitate</keyword>
<keyword evidence="2" id="KW-0472">Membrane</keyword>
<keyword evidence="1 5" id="KW-0732">Signal</keyword>
<sequence length="118" mass="12463">MFRLALAAPLLLAALPAAADTVPTLPDGISVTQTRFTCDRDTVVPVTFINGDDGLSVAVAQIDGLQIVMSQVVSGSGVRYRSLDAARPYELHSKGNMALFSYGSDTAFETILRNCVGT</sequence>
<dbReference type="Gene3D" id="2.40.128.200">
    <property type="match status" value="1"/>
</dbReference>
<evidence type="ECO:0000259" key="6">
    <source>
        <dbReference type="Pfam" id="PF09864"/>
    </source>
</evidence>
<evidence type="ECO:0000313" key="8">
    <source>
        <dbReference type="Proteomes" id="UP000237718"/>
    </source>
</evidence>
<evidence type="ECO:0000256" key="5">
    <source>
        <dbReference type="SAM" id="SignalP"/>
    </source>
</evidence>
<dbReference type="AlphaFoldDB" id="A0A2T1A220"/>
<feature type="chain" id="PRO_5015760874" evidence="5">
    <location>
        <begin position="20"/>
        <end position="118"/>
    </location>
</feature>
<dbReference type="EMBL" id="PVUF01000034">
    <property type="protein sequence ID" value="PRZ42378.1"/>
    <property type="molecule type" value="Genomic_DNA"/>
</dbReference>
<evidence type="ECO:0000256" key="2">
    <source>
        <dbReference type="ARBA" id="ARBA00023136"/>
    </source>
</evidence>
<dbReference type="Proteomes" id="UP000237718">
    <property type="component" value="Unassembled WGS sequence"/>
</dbReference>